<dbReference type="Proteomes" id="UP000616114">
    <property type="component" value="Unassembled WGS sequence"/>
</dbReference>
<dbReference type="NCBIfam" id="TIGR03688">
    <property type="entry name" value="depupylase_Dop"/>
    <property type="match status" value="1"/>
</dbReference>
<evidence type="ECO:0000313" key="4">
    <source>
        <dbReference type="Proteomes" id="UP000616114"/>
    </source>
</evidence>
<evidence type="ECO:0000256" key="2">
    <source>
        <dbReference type="PIRSR" id="PIRSR018077-1"/>
    </source>
</evidence>
<evidence type="ECO:0000256" key="1">
    <source>
        <dbReference type="ARBA" id="ARBA00009114"/>
    </source>
</evidence>
<dbReference type="EMBL" id="BMFY01000003">
    <property type="protein sequence ID" value="GGA08766.1"/>
    <property type="molecule type" value="Genomic_DNA"/>
</dbReference>
<keyword evidence="4" id="KW-1185">Reference proteome</keyword>
<sequence length="504" mass="55425">MSVHRIMGLESEFGISQPGRPEANPMRDSARVVHAYAAPLGLRSGQSFWDYSTESPLADARGFLMSRHSADLSQLTHLPELQPDAEYLANVVLPNGARYYVDHAHPEYSAPETTSPREALRYDRAGDQIAAASVRALAGTAEPVNLYKNNTDGKGASYGTHENYLVPREVDFEALIAGLTPFFVTRQIYTGAGRVGLGQGSEEPGFQLSSRADFFEAEVGLETTLRRPIINTRDEPHAIPEEHRRLHVIIGDANLAETAGLLKLGATSLVLGLIEHGRAPELALADPLGSLRAVSRDLDFTALLPLAGGGAMTAIAIQREYLRAAEEWCRDTGAEDPDTVEVLQEWARVLHALETDPVSLADSLDWAAKYQLLSRYREREGLSWDAPKLALIDVQYADVRPERGLFHRLESSGAIRRLTDPAAVDRAMALPPEDTRAWLRGTVAGRFSQDLVSASWDSLVFQFEGEDRLHRLPMLRPERGTRALVGDIVEASADARELLRRLTG</sequence>
<dbReference type="InterPro" id="IPR022366">
    <property type="entry name" value="Pup_deamidase"/>
</dbReference>
<dbReference type="PANTHER" id="PTHR42307:SF2">
    <property type="entry name" value="PUP DEAMIDASE_DEPUPYLASE"/>
    <property type="match status" value="1"/>
</dbReference>
<dbReference type="GO" id="GO:0000502">
    <property type="term" value="C:proteasome complex"/>
    <property type="evidence" value="ECO:0007669"/>
    <property type="project" value="UniProtKB-KW"/>
</dbReference>
<proteinExistence type="inferred from homology"/>
<dbReference type="RefSeq" id="WP_188549793.1">
    <property type="nucleotide sequence ID" value="NZ_BMFY01000003.1"/>
</dbReference>
<dbReference type="GO" id="GO:0070490">
    <property type="term" value="P:protein pupylation"/>
    <property type="evidence" value="ECO:0007669"/>
    <property type="project" value="TreeGrafter"/>
</dbReference>
<comment type="caution">
    <text evidence="3">The sequence shown here is derived from an EMBL/GenBank/DDBJ whole genome shotgun (WGS) entry which is preliminary data.</text>
</comment>
<dbReference type="GO" id="GO:0016811">
    <property type="term" value="F:hydrolase activity, acting on carbon-nitrogen (but not peptide) bonds, in linear amides"/>
    <property type="evidence" value="ECO:0007669"/>
    <property type="project" value="InterPro"/>
</dbReference>
<keyword evidence="3" id="KW-0647">Proteasome</keyword>
<accession>A0A8J2TWK9</accession>
<dbReference type="PIRSF" id="PIRSF018077">
    <property type="entry name" value="UCP018077"/>
    <property type="match status" value="1"/>
</dbReference>
<evidence type="ECO:0000313" key="3">
    <source>
        <dbReference type="EMBL" id="GGA08766.1"/>
    </source>
</evidence>
<dbReference type="GO" id="GO:0008233">
    <property type="term" value="F:peptidase activity"/>
    <property type="evidence" value="ECO:0007669"/>
    <property type="project" value="InterPro"/>
</dbReference>
<protein>
    <submittedName>
        <fullName evidence="3">Proteasome accessory factor PafA2</fullName>
    </submittedName>
</protein>
<dbReference type="GO" id="GO:0010498">
    <property type="term" value="P:proteasomal protein catabolic process"/>
    <property type="evidence" value="ECO:0007669"/>
    <property type="project" value="InterPro"/>
</dbReference>
<dbReference type="Pfam" id="PF03136">
    <property type="entry name" value="Pup_ligase"/>
    <property type="match status" value="1"/>
</dbReference>
<dbReference type="GO" id="GO:0019941">
    <property type="term" value="P:modification-dependent protein catabolic process"/>
    <property type="evidence" value="ECO:0007669"/>
    <property type="project" value="InterPro"/>
</dbReference>
<dbReference type="InterPro" id="IPR004347">
    <property type="entry name" value="Pup_ligase/deamidase"/>
</dbReference>
<comment type="similarity">
    <text evidence="1">Belongs to the Pup ligase/Pup deamidase family. Pup deamidase subfamily.</text>
</comment>
<dbReference type="AlphaFoldDB" id="A0A8J2TWK9"/>
<name>A0A8J2TWK9_9MICO</name>
<dbReference type="PANTHER" id="PTHR42307">
    <property type="entry name" value="PUP DEAMIDASE/DEPUPYLASE"/>
    <property type="match status" value="1"/>
</dbReference>
<organism evidence="3 4">
    <name type="scientific">Sediminivirga luteola</name>
    <dbReference type="NCBI Taxonomy" id="1774748"/>
    <lineage>
        <taxon>Bacteria</taxon>
        <taxon>Bacillati</taxon>
        <taxon>Actinomycetota</taxon>
        <taxon>Actinomycetes</taxon>
        <taxon>Micrococcales</taxon>
        <taxon>Brevibacteriaceae</taxon>
        <taxon>Sediminivirga</taxon>
    </lineage>
</organism>
<reference evidence="3" key="2">
    <citation type="submission" date="2020-09" db="EMBL/GenBank/DDBJ databases">
        <authorList>
            <person name="Sun Q."/>
            <person name="Zhou Y."/>
        </authorList>
    </citation>
    <scope>NUCLEOTIDE SEQUENCE</scope>
    <source>
        <strain evidence="3">CGMCC 1.12785</strain>
    </source>
</reference>
<dbReference type="GO" id="GO:0005524">
    <property type="term" value="F:ATP binding"/>
    <property type="evidence" value="ECO:0007669"/>
    <property type="project" value="TreeGrafter"/>
</dbReference>
<gene>
    <name evidence="3" type="ORF">GCM10011333_09660</name>
</gene>
<reference evidence="3" key="1">
    <citation type="journal article" date="2014" name="Int. J. Syst. Evol. Microbiol.">
        <title>Complete genome sequence of Corynebacterium casei LMG S-19264T (=DSM 44701T), isolated from a smear-ripened cheese.</title>
        <authorList>
            <consortium name="US DOE Joint Genome Institute (JGI-PGF)"/>
            <person name="Walter F."/>
            <person name="Albersmeier A."/>
            <person name="Kalinowski J."/>
            <person name="Ruckert C."/>
        </authorList>
    </citation>
    <scope>NUCLEOTIDE SEQUENCE</scope>
    <source>
        <strain evidence="3">CGMCC 1.12785</strain>
    </source>
</reference>
<feature type="active site" description="Proton acceptor" evidence="2">
    <location>
        <position position="102"/>
    </location>
</feature>